<dbReference type="GO" id="GO:0015074">
    <property type="term" value="P:DNA integration"/>
    <property type="evidence" value="ECO:0007669"/>
    <property type="project" value="InterPro"/>
</dbReference>
<dbReference type="InterPro" id="IPR011010">
    <property type="entry name" value="DNA_brk_join_enz"/>
</dbReference>
<dbReference type="Pfam" id="PF20172">
    <property type="entry name" value="DUF6538"/>
    <property type="match status" value="1"/>
</dbReference>
<protein>
    <recommendedName>
        <fullName evidence="2">DUF6538 domain-containing protein</fullName>
    </recommendedName>
</protein>
<dbReference type="GO" id="GO:0006310">
    <property type="term" value="P:DNA recombination"/>
    <property type="evidence" value="ECO:0007669"/>
    <property type="project" value="UniProtKB-KW"/>
</dbReference>
<evidence type="ECO:0000313" key="4">
    <source>
        <dbReference type="Proteomes" id="UP000283063"/>
    </source>
</evidence>
<dbReference type="EMBL" id="CP033219">
    <property type="protein sequence ID" value="AZV76966.1"/>
    <property type="molecule type" value="Genomic_DNA"/>
</dbReference>
<gene>
    <name evidence="3" type="ORF">EBB79_03010</name>
</gene>
<dbReference type="InterPro" id="IPR013762">
    <property type="entry name" value="Integrase-like_cat_sf"/>
</dbReference>
<dbReference type="Gene3D" id="1.10.443.10">
    <property type="entry name" value="Intergrase catalytic core"/>
    <property type="match status" value="1"/>
</dbReference>
<dbReference type="SUPFAM" id="SSF56349">
    <property type="entry name" value="DNA breaking-rejoining enzymes"/>
    <property type="match status" value="1"/>
</dbReference>
<accession>A0A3T0MYW8</accession>
<proteinExistence type="predicted"/>
<dbReference type="RefSeq" id="WP_127747509.1">
    <property type="nucleotide sequence ID" value="NZ_CP033219.1"/>
</dbReference>
<dbReference type="InterPro" id="IPR046668">
    <property type="entry name" value="DUF6538"/>
</dbReference>
<feature type="domain" description="DUF6538" evidence="2">
    <location>
        <begin position="3"/>
        <end position="53"/>
    </location>
</feature>
<dbReference type="AlphaFoldDB" id="A0A3T0MYW8"/>
<organism evidence="3 4">
    <name type="scientific">Parasedimentitalea marina</name>
    <dbReference type="NCBI Taxonomy" id="2483033"/>
    <lineage>
        <taxon>Bacteria</taxon>
        <taxon>Pseudomonadati</taxon>
        <taxon>Pseudomonadota</taxon>
        <taxon>Alphaproteobacteria</taxon>
        <taxon>Rhodobacterales</taxon>
        <taxon>Paracoccaceae</taxon>
        <taxon>Parasedimentitalea</taxon>
    </lineage>
</organism>
<reference evidence="3 4" key="1">
    <citation type="submission" date="2018-10" db="EMBL/GenBank/DDBJ databases">
        <title>Parasedimentitalea marina sp. nov., a psychrophilic bacterium isolated from deep seawater of the New Britain Trench.</title>
        <authorList>
            <person name="Cao J."/>
        </authorList>
    </citation>
    <scope>NUCLEOTIDE SEQUENCE [LARGE SCALE GENOMIC DNA]</scope>
    <source>
        <strain evidence="3 4">W43</strain>
    </source>
</reference>
<dbReference type="OrthoDB" id="7222937at2"/>
<evidence type="ECO:0000313" key="3">
    <source>
        <dbReference type="EMBL" id="AZV76966.1"/>
    </source>
</evidence>
<dbReference type="Proteomes" id="UP000283063">
    <property type="component" value="Chromosome"/>
</dbReference>
<keyword evidence="1" id="KW-0233">DNA recombination</keyword>
<sequence>MSYLWLRGNVYWFRMRCPKKYSSVHEREYITQSLNTDSRSLAQNLAQKVRLDWLNELQARAFQGHSPRSDAAYKSTIGLAVANDVAPQTASELAQGPLNDLIKRIEKLVQLDPNGVSARFAADLGGFELPEMTLLQVAGKMPDLCPDKVVSKNYRQARNWHNRYKRAAETFSTTIGDKPLKDISEDDAHDYRRVWQDRVKQREVSTEYANKHFGYIRTMIDTFYSDLEVNKYVNPFLGLKLSEKAAWEKTQDPNRKPEFTPNWIRSTIINGDLLGHLNSQARDILTICAETGCRQTEIFDLPASAIRLDAEIPHILVRIEEDGEHKREIKNQSSRRTVPLVGSALRALQRNPLGFDRYRGKEGFSDTVMKFFKDNSLLPSPDHKISGLRHRFESRMRHASVSNEDRGYMMGHSMKKIRGREVYGDETSLKIRALFAEMVSFQTPYWKPRSPTEILQIVDNLLIAEGFRVKD</sequence>
<keyword evidence="4" id="KW-1185">Reference proteome</keyword>
<evidence type="ECO:0000256" key="1">
    <source>
        <dbReference type="ARBA" id="ARBA00023172"/>
    </source>
</evidence>
<dbReference type="KEGG" id="sedi:EBB79_03010"/>
<dbReference type="GO" id="GO:0003677">
    <property type="term" value="F:DNA binding"/>
    <property type="evidence" value="ECO:0007669"/>
    <property type="project" value="InterPro"/>
</dbReference>
<evidence type="ECO:0000259" key="2">
    <source>
        <dbReference type="Pfam" id="PF20172"/>
    </source>
</evidence>
<name>A0A3T0MYW8_9RHOB</name>